<dbReference type="AlphaFoldDB" id="E9S9S6"/>
<keyword evidence="1" id="KW-0812">Transmembrane</keyword>
<organism evidence="2 3">
    <name type="scientific">Ruminococcus albus 8</name>
    <dbReference type="NCBI Taxonomy" id="246199"/>
    <lineage>
        <taxon>Bacteria</taxon>
        <taxon>Bacillati</taxon>
        <taxon>Bacillota</taxon>
        <taxon>Clostridia</taxon>
        <taxon>Eubacteriales</taxon>
        <taxon>Oscillospiraceae</taxon>
        <taxon>Ruminococcus</taxon>
    </lineage>
</organism>
<feature type="transmembrane region" description="Helical" evidence="1">
    <location>
        <begin position="7"/>
        <end position="32"/>
    </location>
</feature>
<dbReference type="OrthoDB" id="1820636at2"/>
<reference evidence="2 3" key="1">
    <citation type="submission" date="2011-02" db="EMBL/GenBank/DDBJ databases">
        <authorList>
            <person name="Nelson K.E."/>
            <person name="Sutton G."/>
            <person name="Torralba M."/>
            <person name="Durkin S."/>
            <person name="Harkins D."/>
            <person name="Montgomery R."/>
            <person name="Ziemer C."/>
            <person name="Klaassens E."/>
            <person name="Ocuiv P."/>
            <person name="Morrison M."/>
        </authorList>
    </citation>
    <scope>NUCLEOTIDE SEQUENCE [LARGE SCALE GENOMIC DNA]</scope>
    <source>
        <strain evidence="2 3">8</strain>
    </source>
</reference>
<comment type="caution">
    <text evidence="2">The sequence shown here is derived from an EMBL/GenBank/DDBJ whole genome shotgun (WGS) entry which is preliminary data.</text>
</comment>
<keyword evidence="3" id="KW-1185">Reference proteome</keyword>
<dbReference type="EMBL" id="ADKM02000049">
    <property type="protein sequence ID" value="EGC03968.1"/>
    <property type="molecule type" value="Genomic_DNA"/>
</dbReference>
<evidence type="ECO:0000256" key="1">
    <source>
        <dbReference type="SAM" id="Phobius"/>
    </source>
</evidence>
<feature type="transmembrane region" description="Helical" evidence="1">
    <location>
        <begin position="168"/>
        <end position="186"/>
    </location>
</feature>
<evidence type="ECO:0000313" key="3">
    <source>
        <dbReference type="Proteomes" id="UP000004259"/>
    </source>
</evidence>
<keyword evidence="1" id="KW-1133">Transmembrane helix</keyword>
<sequence length="190" mass="21489">MRKKSKVGLLIGLFFTVTGIVMFAFDASYILLGRTVDLNKVLEEGGELPRDKVVTYTCEVPIGNYAEMQTYINGIIPLPAKSQLYAMYDEYGGDGIIFSAKLRSKYKMAEFDSAVNDDTAKIKLEGRLMTIDNDAFGYLEQVCGDFSEENITLTYYVIDTTSSRIEWALMYLLITALGVFFLVMYFKKKI</sequence>
<name>E9S9S6_RUMAL</name>
<protein>
    <submittedName>
        <fullName evidence="2">Uncharacterized protein</fullName>
    </submittedName>
</protein>
<evidence type="ECO:0000313" key="2">
    <source>
        <dbReference type="EMBL" id="EGC03968.1"/>
    </source>
</evidence>
<dbReference type="RefSeq" id="WP_002847737.1">
    <property type="nucleotide sequence ID" value="NZ_ADKM02000049.1"/>
</dbReference>
<dbReference type="STRING" id="246199.CUS_4966"/>
<dbReference type="Proteomes" id="UP000004259">
    <property type="component" value="Unassembled WGS sequence"/>
</dbReference>
<keyword evidence="1" id="KW-0472">Membrane</keyword>
<dbReference type="eggNOG" id="ENOG502ZIDF">
    <property type="taxonomic scope" value="Bacteria"/>
</dbReference>
<accession>E9S9S6</accession>
<gene>
    <name evidence="2" type="ORF">CUS_4966</name>
</gene>
<proteinExistence type="predicted"/>